<reference evidence="2 3" key="1">
    <citation type="submission" date="2016-03" db="EMBL/GenBank/DDBJ databases">
        <title>Whole genome sequencing of Grifola frondosa 9006-11.</title>
        <authorList>
            <person name="Min B."/>
            <person name="Park H."/>
            <person name="Kim J.-G."/>
            <person name="Cho H."/>
            <person name="Oh Y.-L."/>
            <person name="Kong W.-S."/>
            <person name="Choi I.-G."/>
        </authorList>
    </citation>
    <scope>NUCLEOTIDE SEQUENCE [LARGE SCALE GENOMIC DNA]</scope>
    <source>
        <strain evidence="2 3">9006-11</strain>
    </source>
</reference>
<proteinExistence type="predicted"/>
<feature type="signal peptide" evidence="1">
    <location>
        <begin position="1"/>
        <end position="19"/>
    </location>
</feature>
<gene>
    <name evidence="2" type="ORF">A0H81_14052</name>
</gene>
<feature type="chain" id="PRO_5008888678" description="Secreted protein" evidence="1">
    <location>
        <begin position="20"/>
        <end position="164"/>
    </location>
</feature>
<evidence type="ECO:0000313" key="2">
    <source>
        <dbReference type="EMBL" id="OBZ65858.1"/>
    </source>
</evidence>
<accession>A0A1C7LMR3</accession>
<name>A0A1C7LMR3_GRIFR</name>
<dbReference type="Proteomes" id="UP000092993">
    <property type="component" value="Unassembled WGS sequence"/>
</dbReference>
<protein>
    <recommendedName>
        <fullName evidence="4">Secreted protein</fullName>
    </recommendedName>
</protein>
<evidence type="ECO:0008006" key="4">
    <source>
        <dbReference type="Google" id="ProtNLM"/>
    </source>
</evidence>
<evidence type="ECO:0000256" key="1">
    <source>
        <dbReference type="SAM" id="SignalP"/>
    </source>
</evidence>
<organism evidence="2 3">
    <name type="scientific">Grifola frondosa</name>
    <name type="common">Maitake</name>
    <name type="synonym">Polyporus frondosus</name>
    <dbReference type="NCBI Taxonomy" id="5627"/>
    <lineage>
        <taxon>Eukaryota</taxon>
        <taxon>Fungi</taxon>
        <taxon>Dikarya</taxon>
        <taxon>Basidiomycota</taxon>
        <taxon>Agaricomycotina</taxon>
        <taxon>Agaricomycetes</taxon>
        <taxon>Polyporales</taxon>
        <taxon>Grifolaceae</taxon>
        <taxon>Grifola</taxon>
    </lineage>
</organism>
<dbReference type="AlphaFoldDB" id="A0A1C7LMR3"/>
<comment type="caution">
    <text evidence="2">The sequence shown here is derived from an EMBL/GenBank/DDBJ whole genome shotgun (WGS) entry which is preliminary data.</text>
</comment>
<sequence length="164" mass="18526">MHICWSTWSTMMCLTFVSGEYPGTRRMSMMTRSLVVTLPNPSELCELWTHATVFGPRIHPIVFNSNVPLILRMASMTHSGDAGSERDMHTSWWWLMHGSSIDMYPSAVACASDEPLIWTLKNSACSAREGYQPHHLQIRSLARNAMCRDFAVVFNAAAYRVLEG</sequence>
<dbReference type="EMBL" id="LUGG01000038">
    <property type="protein sequence ID" value="OBZ65858.1"/>
    <property type="molecule type" value="Genomic_DNA"/>
</dbReference>
<keyword evidence="1" id="KW-0732">Signal</keyword>
<evidence type="ECO:0000313" key="3">
    <source>
        <dbReference type="Proteomes" id="UP000092993"/>
    </source>
</evidence>
<keyword evidence="3" id="KW-1185">Reference proteome</keyword>